<name>A0AAV4U5G2_CAEEX</name>
<feature type="transmembrane region" description="Helical" evidence="1">
    <location>
        <begin position="52"/>
        <end position="73"/>
    </location>
</feature>
<comment type="caution">
    <text evidence="2">The sequence shown here is derived from an EMBL/GenBank/DDBJ whole genome shotgun (WGS) entry which is preliminary data.</text>
</comment>
<reference evidence="2 3" key="1">
    <citation type="submission" date="2021-06" db="EMBL/GenBank/DDBJ databases">
        <title>Caerostris extrusa draft genome.</title>
        <authorList>
            <person name="Kono N."/>
            <person name="Arakawa K."/>
        </authorList>
    </citation>
    <scope>NUCLEOTIDE SEQUENCE [LARGE SCALE GENOMIC DNA]</scope>
</reference>
<organism evidence="2 3">
    <name type="scientific">Caerostris extrusa</name>
    <name type="common">Bark spider</name>
    <name type="synonym">Caerostris bankana</name>
    <dbReference type="NCBI Taxonomy" id="172846"/>
    <lineage>
        <taxon>Eukaryota</taxon>
        <taxon>Metazoa</taxon>
        <taxon>Ecdysozoa</taxon>
        <taxon>Arthropoda</taxon>
        <taxon>Chelicerata</taxon>
        <taxon>Arachnida</taxon>
        <taxon>Araneae</taxon>
        <taxon>Araneomorphae</taxon>
        <taxon>Entelegynae</taxon>
        <taxon>Araneoidea</taxon>
        <taxon>Araneidae</taxon>
        <taxon>Caerostris</taxon>
    </lineage>
</organism>
<sequence>MRFWIRGWQSRVVAGNVLLMGMSWKCASGHRLEDLCFCTFGMVGGDRISREFCWGCFVFYSCFVFWLTTYGILEKDRSGRNVCIIMYKIKSNQYLLRLLGNMSLLC</sequence>
<evidence type="ECO:0000256" key="1">
    <source>
        <dbReference type="SAM" id="Phobius"/>
    </source>
</evidence>
<protein>
    <submittedName>
        <fullName evidence="2">Uncharacterized protein</fullName>
    </submittedName>
</protein>
<dbReference type="AlphaFoldDB" id="A0AAV4U5G2"/>
<keyword evidence="3" id="KW-1185">Reference proteome</keyword>
<keyword evidence="1" id="KW-0812">Transmembrane</keyword>
<dbReference type="EMBL" id="BPLR01012313">
    <property type="protein sequence ID" value="GIY52982.1"/>
    <property type="molecule type" value="Genomic_DNA"/>
</dbReference>
<accession>A0AAV4U5G2</accession>
<proteinExistence type="predicted"/>
<keyword evidence="1" id="KW-1133">Transmembrane helix</keyword>
<evidence type="ECO:0000313" key="2">
    <source>
        <dbReference type="EMBL" id="GIY52982.1"/>
    </source>
</evidence>
<keyword evidence="1" id="KW-0472">Membrane</keyword>
<dbReference type="Proteomes" id="UP001054945">
    <property type="component" value="Unassembled WGS sequence"/>
</dbReference>
<gene>
    <name evidence="2" type="ORF">CEXT_457121</name>
</gene>
<evidence type="ECO:0000313" key="3">
    <source>
        <dbReference type="Proteomes" id="UP001054945"/>
    </source>
</evidence>